<dbReference type="GO" id="GO:0006412">
    <property type="term" value="P:translation"/>
    <property type="evidence" value="ECO:0007669"/>
    <property type="project" value="UniProtKB-UniRule"/>
</dbReference>
<dbReference type="GO" id="GO:0000049">
    <property type="term" value="F:tRNA binding"/>
    <property type="evidence" value="ECO:0007669"/>
    <property type="project" value="UniProtKB-UniRule"/>
</dbReference>
<sequence>MARIAGVDLPRDKRVEVALTYIYGIGRSRSLEILRKAEVNPDVRVKDLSEDEIARLRTVIDRDYKVEGDLRREVNLNIKRLIEIGTYRGLRHRRGLPVRGQRTRTNARTRKGPRKTVPGKKRSRAKK</sequence>
<dbReference type="GO" id="GO:0003735">
    <property type="term" value="F:structural constituent of ribosome"/>
    <property type="evidence" value="ECO:0007669"/>
    <property type="project" value="InterPro"/>
</dbReference>
<dbReference type="InterPro" id="IPR018269">
    <property type="entry name" value="Ribosomal_uS13_CS"/>
</dbReference>
<protein>
    <recommendedName>
        <fullName evidence="6 7">Small ribosomal subunit protein uS13</fullName>
    </recommendedName>
</protein>
<accession>A0A0M9UBJ0</accession>
<reference evidence="12" key="3">
    <citation type="submission" date="2015-08" db="EMBL/GenBank/DDBJ databases">
        <title>Draft Genome Sequence of a Heterotrophic Facultative Anaerobic Bacterium Ardenticatena maritima Strain 110S.</title>
        <authorList>
            <person name="Kawaichi S."/>
            <person name="Yoshida T."/>
            <person name="Sako Y."/>
            <person name="Nakamura R."/>
        </authorList>
    </citation>
    <scope>NUCLEOTIDE SEQUENCE [LARGE SCALE GENOMIC DNA]</scope>
    <source>
        <strain evidence="12">110S</strain>
    </source>
</reference>
<comment type="caution">
    <text evidence="10">The sequence shown here is derived from an EMBL/GenBank/DDBJ whole genome shotgun (WGS) entry which is preliminary data.</text>
</comment>
<gene>
    <name evidence="7" type="primary">rpsM</name>
    <name evidence="10" type="ORF">ARMA_0311</name>
    <name evidence="11" type="ORF">SE16_00230</name>
</gene>
<comment type="function">
    <text evidence="7">Located at the top of the head of the 30S subunit, it contacts several helices of the 16S rRNA. In the 70S ribosome it contacts the 23S rRNA (bridge B1a) and protein L5 of the 50S subunit (bridge B1b), connecting the 2 subunits; these bridges are implicated in subunit movement. Contacts the tRNAs in the A and P-sites.</text>
</comment>
<evidence type="ECO:0000256" key="9">
    <source>
        <dbReference type="SAM" id="MobiDB-lite"/>
    </source>
</evidence>
<dbReference type="PANTHER" id="PTHR10871:SF1">
    <property type="entry name" value="SMALL RIBOSOMAL SUBUNIT PROTEIN US13M"/>
    <property type="match status" value="1"/>
</dbReference>
<keyword evidence="5 7" id="KW-0687">Ribonucleoprotein</keyword>
<evidence type="ECO:0000256" key="3">
    <source>
        <dbReference type="ARBA" id="ARBA00022884"/>
    </source>
</evidence>
<dbReference type="InterPro" id="IPR027437">
    <property type="entry name" value="Rbsml_uS13_C"/>
</dbReference>
<dbReference type="FunCoup" id="A0A0M9UBJ0">
    <property type="interactions" value="493"/>
</dbReference>
<dbReference type="InterPro" id="IPR001892">
    <property type="entry name" value="Ribosomal_uS13"/>
</dbReference>
<dbReference type="EMBL" id="LGKN01000002">
    <property type="protein sequence ID" value="KPL90047.1"/>
    <property type="molecule type" value="Genomic_DNA"/>
</dbReference>
<dbReference type="InParanoid" id="A0A0M9UBJ0"/>
<dbReference type="Gene3D" id="4.10.910.10">
    <property type="entry name" value="30s ribosomal protein s13, domain 2"/>
    <property type="match status" value="1"/>
</dbReference>
<feature type="region of interest" description="Disordered" evidence="9">
    <location>
        <begin position="93"/>
        <end position="127"/>
    </location>
</feature>
<reference evidence="11 13" key="2">
    <citation type="submission" date="2015-07" db="EMBL/GenBank/DDBJ databases">
        <title>Whole genome sequence of Ardenticatena maritima DSM 23922.</title>
        <authorList>
            <person name="Hemp J."/>
            <person name="Ward L.M."/>
            <person name="Pace L.A."/>
            <person name="Fischer W.W."/>
        </authorList>
    </citation>
    <scope>NUCLEOTIDE SEQUENCE [LARGE SCALE GENOMIC DNA]</scope>
    <source>
        <strain evidence="11 13">110S</strain>
    </source>
</reference>
<name>A0A0M9UBJ0_9CHLR</name>
<evidence type="ECO:0000256" key="4">
    <source>
        <dbReference type="ARBA" id="ARBA00022980"/>
    </source>
</evidence>
<dbReference type="FunFam" id="1.10.8.50:FF:000001">
    <property type="entry name" value="30S ribosomal protein S13"/>
    <property type="match status" value="1"/>
</dbReference>
<dbReference type="HAMAP" id="MF_01315">
    <property type="entry name" value="Ribosomal_uS13"/>
    <property type="match status" value="1"/>
</dbReference>
<keyword evidence="12" id="KW-1185">Reference proteome</keyword>
<evidence type="ECO:0000313" key="10">
    <source>
        <dbReference type="EMBL" id="GAP61888.1"/>
    </source>
</evidence>
<evidence type="ECO:0000313" key="13">
    <source>
        <dbReference type="Proteomes" id="UP000050502"/>
    </source>
</evidence>
<dbReference type="FunFam" id="4.10.910.10:FF:000001">
    <property type="entry name" value="30S ribosomal protein S13"/>
    <property type="match status" value="1"/>
</dbReference>
<dbReference type="PANTHER" id="PTHR10871">
    <property type="entry name" value="30S RIBOSOMAL PROTEIN S13/40S RIBOSOMAL PROTEIN S18"/>
    <property type="match status" value="1"/>
</dbReference>
<proteinExistence type="inferred from homology"/>
<dbReference type="InterPro" id="IPR010979">
    <property type="entry name" value="Ribosomal_uS13-like_H2TH"/>
</dbReference>
<evidence type="ECO:0000256" key="1">
    <source>
        <dbReference type="ARBA" id="ARBA00008080"/>
    </source>
</evidence>
<dbReference type="SUPFAM" id="SSF46946">
    <property type="entry name" value="S13-like H2TH domain"/>
    <property type="match status" value="1"/>
</dbReference>
<dbReference type="GO" id="GO:0019843">
    <property type="term" value="F:rRNA binding"/>
    <property type="evidence" value="ECO:0007669"/>
    <property type="project" value="UniProtKB-UniRule"/>
</dbReference>
<evidence type="ECO:0000256" key="2">
    <source>
        <dbReference type="ARBA" id="ARBA00022730"/>
    </source>
</evidence>
<organism evidence="10 12">
    <name type="scientific">Ardenticatena maritima</name>
    <dbReference type="NCBI Taxonomy" id="872965"/>
    <lineage>
        <taxon>Bacteria</taxon>
        <taxon>Bacillati</taxon>
        <taxon>Chloroflexota</taxon>
        <taxon>Ardenticatenia</taxon>
        <taxon>Ardenticatenales</taxon>
        <taxon>Ardenticatenaceae</taxon>
        <taxon>Ardenticatena</taxon>
    </lineage>
</organism>
<dbReference type="Proteomes" id="UP000050502">
    <property type="component" value="Unassembled WGS sequence"/>
</dbReference>
<dbReference type="RefSeq" id="WP_054491823.1">
    <property type="nucleotide sequence ID" value="NZ_BBZA01000017.1"/>
</dbReference>
<dbReference type="GO" id="GO:0005829">
    <property type="term" value="C:cytosol"/>
    <property type="evidence" value="ECO:0007669"/>
    <property type="project" value="TreeGrafter"/>
</dbReference>
<keyword evidence="3 7" id="KW-0694">RNA-binding</keyword>
<dbReference type="Proteomes" id="UP000037784">
    <property type="component" value="Unassembled WGS sequence"/>
</dbReference>
<evidence type="ECO:0000256" key="7">
    <source>
        <dbReference type="HAMAP-Rule" id="MF_01315"/>
    </source>
</evidence>
<dbReference type="PIRSF" id="PIRSF002134">
    <property type="entry name" value="Ribosomal_S13"/>
    <property type="match status" value="1"/>
</dbReference>
<dbReference type="PATRIC" id="fig|872965.6.peg.982"/>
<comment type="subunit">
    <text evidence="7">Part of the 30S ribosomal subunit. Forms a loose heterodimer with protein S19. Forms two bridges to the 50S subunit in the 70S ribosome.</text>
</comment>
<evidence type="ECO:0000313" key="12">
    <source>
        <dbReference type="Proteomes" id="UP000037784"/>
    </source>
</evidence>
<dbReference type="PROSITE" id="PS50159">
    <property type="entry name" value="RIBOSOMAL_S13_2"/>
    <property type="match status" value="1"/>
</dbReference>
<dbReference type="GO" id="GO:0015935">
    <property type="term" value="C:small ribosomal subunit"/>
    <property type="evidence" value="ECO:0007669"/>
    <property type="project" value="TreeGrafter"/>
</dbReference>
<keyword evidence="4 7" id="KW-0689">Ribosomal protein</keyword>
<keyword evidence="2 7" id="KW-0699">rRNA-binding</keyword>
<comment type="similarity">
    <text evidence="1 7 8">Belongs to the universal ribosomal protein uS13 family.</text>
</comment>
<dbReference type="EMBL" id="BBZA01000017">
    <property type="protein sequence ID" value="GAP61888.1"/>
    <property type="molecule type" value="Genomic_DNA"/>
</dbReference>
<dbReference type="AlphaFoldDB" id="A0A0M9UBJ0"/>
<keyword evidence="7" id="KW-0820">tRNA-binding</keyword>
<dbReference type="Gene3D" id="1.10.8.50">
    <property type="match status" value="1"/>
</dbReference>
<dbReference type="NCBIfam" id="TIGR03631">
    <property type="entry name" value="uS13_bact"/>
    <property type="match status" value="1"/>
</dbReference>
<dbReference type="Pfam" id="PF00416">
    <property type="entry name" value="Ribosomal_S13"/>
    <property type="match status" value="1"/>
</dbReference>
<evidence type="ECO:0000256" key="5">
    <source>
        <dbReference type="ARBA" id="ARBA00023274"/>
    </source>
</evidence>
<reference evidence="10 12" key="1">
    <citation type="journal article" date="2015" name="Genome Announc.">
        <title>Draft Genome Sequence of a Heterotrophic Facultative Anaerobic Thermophilic Bacterium, Ardenticatena maritima Strain 110ST.</title>
        <authorList>
            <person name="Kawaichi S."/>
            <person name="Yoshida T."/>
            <person name="Sako Y."/>
            <person name="Nakamura R."/>
        </authorList>
    </citation>
    <scope>NUCLEOTIDE SEQUENCE [LARGE SCALE GENOMIC DNA]</scope>
    <source>
        <strain evidence="10 12">110S</strain>
    </source>
</reference>
<evidence type="ECO:0000256" key="6">
    <source>
        <dbReference type="ARBA" id="ARBA00035166"/>
    </source>
</evidence>
<evidence type="ECO:0000256" key="8">
    <source>
        <dbReference type="RuleBase" id="RU003830"/>
    </source>
</evidence>
<evidence type="ECO:0000313" key="11">
    <source>
        <dbReference type="EMBL" id="KPL90047.1"/>
    </source>
</evidence>
<dbReference type="OrthoDB" id="9803610at2"/>
<dbReference type="InterPro" id="IPR019980">
    <property type="entry name" value="Ribosomal_uS13_bac-type"/>
</dbReference>
<dbReference type="PROSITE" id="PS00646">
    <property type="entry name" value="RIBOSOMAL_S13_1"/>
    <property type="match status" value="1"/>
</dbReference>
<dbReference type="STRING" id="872965.SE16_00230"/>